<organism evidence="1 2">
    <name type="scientific">Seiridium unicorne</name>
    <dbReference type="NCBI Taxonomy" id="138068"/>
    <lineage>
        <taxon>Eukaryota</taxon>
        <taxon>Fungi</taxon>
        <taxon>Dikarya</taxon>
        <taxon>Ascomycota</taxon>
        <taxon>Pezizomycotina</taxon>
        <taxon>Sordariomycetes</taxon>
        <taxon>Xylariomycetidae</taxon>
        <taxon>Amphisphaeriales</taxon>
        <taxon>Sporocadaceae</taxon>
        <taxon>Seiridium</taxon>
    </lineage>
</organism>
<sequence>MKHVIGGEQTATRFAWFGLRDIVLWPHILEKHSDLLDILCEHVRKLLFLISCNVEITRSLCRVIARLAKSNSSVQVIDLLIPQSHGKSYNWWGDPNLITSPEMIDRLFFEDDVRVVDLRCRKAVRYMDQFFKGFSKLWDLLVARWLWVKWWRKHLREGNNLNWTPNLEALVKLEQWDLKSNWARKTLAEMPIIRPVFVLAKDASWDWRNQKVPEPSISFEELCSMAKEIF</sequence>
<comment type="caution">
    <text evidence="1">The sequence shown here is derived from an EMBL/GenBank/DDBJ whole genome shotgun (WGS) entry which is preliminary data.</text>
</comment>
<dbReference type="EMBL" id="JARVKF010000425">
    <property type="protein sequence ID" value="KAK9414583.1"/>
    <property type="molecule type" value="Genomic_DNA"/>
</dbReference>
<reference evidence="1 2" key="1">
    <citation type="journal article" date="2024" name="J. Plant Pathol.">
        <title>Sequence and assembly of the genome of Seiridium unicorne, isolate CBS 538.82, causal agent of cypress canker disease.</title>
        <authorList>
            <person name="Scali E."/>
            <person name="Rocca G.D."/>
            <person name="Danti R."/>
            <person name="Garbelotto M."/>
            <person name="Barberini S."/>
            <person name="Baroncelli R."/>
            <person name="Emiliani G."/>
        </authorList>
    </citation>
    <scope>NUCLEOTIDE SEQUENCE [LARGE SCALE GENOMIC DNA]</scope>
    <source>
        <strain evidence="1 2">BM-138-508</strain>
    </source>
</reference>
<keyword evidence="2" id="KW-1185">Reference proteome</keyword>
<name>A0ABR2UJA6_9PEZI</name>
<evidence type="ECO:0000313" key="1">
    <source>
        <dbReference type="EMBL" id="KAK9414583.1"/>
    </source>
</evidence>
<evidence type="ECO:0000313" key="2">
    <source>
        <dbReference type="Proteomes" id="UP001408356"/>
    </source>
</evidence>
<dbReference type="Proteomes" id="UP001408356">
    <property type="component" value="Unassembled WGS sequence"/>
</dbReference>
<protein>
    <submittedName>
        <fullName evidence="1">2EXR domain-containing protein</fullName>
    </submittedName>
</protein>
<gene>
    <name evidence="1" type="ORF">SUNI508_11156</name>
</gene>
<accession>A0ABR2UJA6</accession>
<proteinExistence type="predicted"/>